<comment type="caution">
    <text evidence="1">The sequence shown here is derived from an EMBL/GenBank/DDBJ whole genome shotgun (WGS) entry which is preliminary data.</text>
</comment>
<evidence type="ECO:0008006" key="3">
    <source>
        <dbReference type="Google" id="ProtNLM"/>
    </source>
</evidence>
<dbReference type="AlphaFoldDB" id="A0A4Z2E9W1"/>
<reference evidence="1 2" key="1">
    <citation type="submission" date="2019-03" db="EMBL/GenBank/DDBJ databases">
        <title>First draft genome of Liparis tanakae, snailfish: a comprehensive survey of snailfish specific genes.</title>
        <authorList>
            <person name="Kim W."/>
            <person name="Song I."/>
            <person name="Jeong J.-H."/>
            <person name="Kim D."/>
            <person name="Kim S."/>
            <person name="Ryu S."/>
            <person name="Song J.Y."/>
            <person name="Lee S.K."/>
        </authorList>
    </citation>
    <scope>NUCLEOTIDE SEQUENCE [LARGE SCALE GENOMIC DNA]</scope>
    <source>
        <tissue evidence="1">Muscle</tissue>
    </source>
</reference>
<dbReference type="Gene3D" id="2.60.40.10">
    <property type="entry name" value="Immunoglobulins"/>
    <property type="match status" value="1"/>
</dbReference>
<dbReference type="Proteomes" id="UP000314294">
    <property type="component" value="Unassembled WGS sequence"/>
</dbReference>
<keyword evidence="2" id="KW-1185">Reference proteome</keyword>
<name>A0A4Z2E9W1_9TELE</name>
<protein>
    <recommendedName>
        <fullName evidence="3">Fibronectin type-III domain-containing protein</fullName>
    </recommendedName>
</protein>
<sequence length="205" mass="22127">METGEAGVTMETGEAGVTMETGHVVVPDLLQDSAYQVQVRHRSTRARNPLWSRWSEALTAPAELQHKPEVTMTTRLVNGSREVTLTWEVTRRFTVTMVTIVIKPVSRAAESGLRFILTDTQSSLGCPCKAECVTPGGRSQRTPGGRSQCTTFVSLAAVSLQLTASNKAGSSPPAELRLPAHRDEPTRGRRACVSVCVCVCVCVCV</sequence>
<proteinExistence type="predicted"/>
<gene>
    <name evidence="1" type="ORF">EYF80_064558</name>
</gene>
<dbReference type="EMBL" id="SRLO01012882">
    <property type="protein sequence ID" value="TNN25314.1"/>
    <property type="molecule type" value="Genomic_DNA"/>
</dbReference>
<dbReference type="InterPro" id="IPR013783">
    <property type="entry name" value="Ig-like_fold"/>
</dbReference>
<evidence type="ECO:0000313" key="1">
    <source>
        <dbReference type="EMBL" id="TNN25314.1"/>
    </source>
</evidence>
<dbReference type="OrthoDB" id="8946771at2759"/>
<evidence type="ECO:0000313" key="2">
    <source>
        <dbReference type="Proteomes" id="UP000314294"/>
    </source>
</evidence>
<organism evidence="1 2">
    <name type="scientific">Liparis tanakae</name>
    <name type="common">Tanaka's snailfish</name>
    <dbReference type="NCBI Taxonomy" id="230148"/>
    <lineage>
        <taxon>Eukaryota</taxon>
        <taxon>Metazoa</taxon>
        <taxon>Chordata</taxon>
        <taxon>Craniata</taxon>
        <taxon>Vertebrata</taxon>
        <taxon>Euteleostomi</taxon>
        <taxon>Actinopterygii</taxon>
        <taxon>Neopterygii</taxon>
        <taxon>Teleostei</taxon>
        <taxon>Neoteleostei</taxon>
        <taxon>Acanthomorphata</taxon>
        <taxon>Eupercaria</taxon>
        <taxon>Perciformes</taxon>
        <taxon>Cottioidei</taxon>
        <taxon>Cottales</taxon>
        <taxon>Liparidae</taxon>
        <taxon>Liparis</taxon>
    </lineage>
</organism>
<accession>A0A4Z2E9W1</accession>